<feature type="compositionally biased region" description="Gly residues" evidence="1">
    <location>
        <begin position="277"/>
        <end position="293"/>
    </location>
</feature>
<dbReference type="SMART" id="SM00091">
    <property type="entry name" value="PAS"/>
    <property type="match status" value="1"/>
</dbReference>
<evidence type="ECO:0000259" key="3">
    <source>
        <dbReference type="PROSITE" id="PS50888"/>
    </source>
</evidence>
<comment type="caution">
    <text evidence="4">The sequence shown here is derived from an EMBL/GenBank/DDBJ whole genome shotgun (WGS) entry which is preliminary data.</text>
</comment>
<dbReference type="SUPFAM" id="SSF55785">
    <property type="entry name" value="PYP-like sensor domain (PAS domain)"/>
    <property type="match status" value="1"/>
</dbReference>
<dbReference type="InterPro" id="IPR011598">
    <property type="entry name" value="bHLH_dom"/>
</dbReference>
<dbReference type="PROSITE" id="PS50888">
    <property type="entry name" value="BHLH"/>
    <property type="match status" value="1"/>
</dbReference>
<dbReference type="AlphaFoldDB" id="A0A836CIX2"/>
<feature type="signal peptide" evidence="2">
    <location>
        <begin position="1"/>
        <end position="21"/>
    </location>
</feature>
<accession>A0A836CIX2</accession>
<reference evidence="4" key="1">
    <citation type="submission" date="2021-02" db="EMBL/GenBank/DDBJ databases">
        <title>First Annotated Genome of the Yellow-green Alga Tribonema minus.</title>
        <authorList>
            <person name="Mahan K.M."/>
        </authorList>
    </citation>
    <scope>NUCLEOTIDE SEQUENCE</scope>
    <source>
        <strain evidence="4">UTEX B ZZ1240</strain>
    </source>
</reference>
<dbReference type="Proteomes" id="UP000664859">
    <property type="component" value="Unassembled WGS sequence"/>
</dbReference>
<protein>
    <recommendedName>
        <fullName evidence="3">BHLH domain-containing protein</fullName>
    </recommendedName>
</protein>
<dbReference type="GO" id="GO:0046983">
    <property type="term" value="F:protein dimerization activity"/>
    <property type="evidence" value="ECO:0007669"/>
    <property type="project" value="InterPro"/>
</dbReference>
<dbReference type="Gene3D" id="4.10.280.10">
    <property type="entry name" value="Helix-loop-helix DNA-binding domain"/>
    <property type="match status" value="1"/>
</dbReference>
<keyword evidence="5" id="KW-1185">Reference proteome</keyword>
<dbReference type="EMBL" id="JAFCMP010000073">
    <property type="protein sequence ID" value="KAG5188275.1"/>
    <property type="molecule type" value="Genomic_DNA"/>
</dbReference>
<sequence length="508" mass="50457">MRHAQQPSALLLSQLFAPLYSSLDTSEGCVQLQQPEIPDLTLPEFAAGPSLTVPYPMPPFTAGLIGDGVLSRPQFRSSDTGWPAVTAARGFGSSWHNNASSSGSDSPVPAAAARFSDRRQRSPTPPRTTAAFAALLRSMQQQQQQQHAEMPELGSAGDASVDSDDGYASDFGGGGARGHRRGGAGGSGGSGSGGGGGARAHRNAREQVRSAQISEQIAALRAALAGAGVSAQSSRHGLLADVAAYIHALQRRTRALEDERQRWLAENPPANSLLSAGGCGGSSEGRGGGEGGGAKATELGVSAAAAGAMAFQAIFSQAAVGIATADATGRLGECNARFEEASAFTRAELRSHTLRTLAAPAYLPRIAKLLRAVAAAAAAAPAPPADSGGSSSGGSSSGGSSSDGSGGGSSGGGSPPPPDVHIEMDRKGGGRVAVTLVAVTDSRGRPAYIQCLVRPGAVAAAAAAVAPLPSPQWGCLGGVLLQGGVAGGRGEQGPLLAAGGMPVTAGGQ</sequence>
<feature type="compositionally biased region" description="Low complexity" evidence="1">
    <location>
        <begin position="127"/>
        <end position="146"/>
    </location>
</feature>
<evidence type="ECO:0000256" key="1">
    <source>
        <dbReference type="SAM" id="MobiDB-lite"/>
    </source>
</evidence>
<name>A0A836CIX2_9STRA</name>
<evidence type="ECO:0000256" key="2">
    <source>
        <dbReference type="SAM" id="SignalP"/>
    </source>
</evidence>
<organism evidence="4 5">
    <name type="scientific">Tribonema minus</name>
    <dbReference type="NCBI Taxonomy" id="303371"/>
    <lineage>
        <taxon>Eukaryota</taxon>
        <taxon>Sar</taxon>
        <taxon>Stramenopiles</taxon>
        <taxon>Ochrophyta</taxon>
        <taxon>PX clade</taxon>
        <taxon>Xanthophyceae</taxon>
        <taxon>Tribonematales</taxon>
        <taxon>Tribonemataceae</taxon>
        <taxon>Tribonema</taxon>
    </lineage>
</organism>
<dbReference type="Gene3D" id="3.30.450.20">
    <property type="entry name" value="PAS domain"/>
    <property type="match status" value="1"/>
</dbReference>
<feature type="chain" id="PRO_5033045834" description="BHLH domain-containing protein" evidence="2">
    <location>
        <begin position="22"/>
        <end position="508"/>
    </location>
</feature>
<evidence type="ECO:0000313" key="5">
    <source>
        <dbReference type="Proteomes" id="UP000664859"/>
    </source>
</evidence>
<proteinExistence type="predicted"/>
<feature type="region of interest" description="Disordered" evidence="1">
    <location>
        <begin position="274"/>
        <end position="293"/>
    </location>
</feature>
<evidence type="ECO:0000313" key="4">
    <source>
        <dbReference type="EMBL" id="KAG5188275.1"/>
    </source>
</evidence>
<dbReference type="InterPro" id="IPR000014">
    <property type="entry name" value="PAS"/>
</dbReference>
<feature type="compositionally biased region" description="Gly residues" evidence="1">
    <location>
        <begin position="183"/>
        <end position="198"/>
    </location>
</feature>
<feature type="compositionally biased region" description="Gly residues" evidence="1">
    <location>
        <begin position="404"/>
        <end position="413"/>
    </location>
</feature>
<dbReference type="InterPro" id="IPR036638">
    <property type="entry name" value="HLH_DNA-bd_sf"/>
</dbReference>
<dbReference type="SMART" id="SM00353">
    <property type="entry name" value="HLH"/>
    <property type="match status" value="1"/>
</dbReference>
<gene>
    <name evidence="4" type="ORF">JKP88DRAFT_305123</name>
</gene>
<feature type="domain" description="BHLH" evidence="3">
    <location>
        <begin position="197"/>
        <end position="249"/>
    </location>
</feature>
<dbReference type="InterPro" id="IPR035965">
    <property type="entry name" value="PAS-like_dom_sf"/>
</dbReference>
<feature type="region of interest" description="Disordered" evidence="1">
    <location>
        <begin position="381"/>
        <end position="427"/>
    </location>
</feature>
<dbReference type="SUPFAM" id="SSF47459">
    <property type="entry name" value="HLH, helix-loop-helix DNA-binding domain"/>
    <property type="match status" value="1"/>
</dbReference>
<feature type="compositionally biased region" description="Low complexity" evidence="1">
    <location>
        <begin position="96"/>
        <end position="113"/>
    </location>
</feature>
<keyword evidence="2" id="KW-0732">Signal</keyword>
<feature type="region of interest" description="Disordered" evidence="1">
    <location>
        <begin position="96"/>
        <end position="210"/>
    </location>
</feature>